<dbReference type="STRING" id="478820.A0A196S4P5"/>
<sequence>MATLYNVPERTVPKHYRSYFSTLNDQLEAIKESSTVYVGNISFDTPEERIYSFFSRCGPVKQVIMGVNKYTHKPCGFCFVIFESHTVAQYAVDFLSGLKIDGRPIRVEMDWGFSDGRQYGRAADGGQMRYYINDIKSRGREDDRKRDSNRDSGYRNFGNRNSGYRDSGYRDNRRRERYDRPHSDSHRRDRNDSYDNKRRRYD</sequence>
<dbReference type="PROSITE" id="PS50102">
    <property type="entry name" value="RRM"/>
    <property type="match status" value="1"/>
</dbReference>
<dbReference type="GO" id="GO:0000339">
    <property type="term" value="F:RNA cap binding"/>
    <property type="evidence" value="ECO:0007669"/>
    <property type="project" value="InterPro"/>
</dbReference>
<dbReference type="SUPFAM" id="SSF54928">
    <property type="entry name" value="RNA-binding domain, RBD"/>
    <property type="match status" value="1"/>
</dbReference>
<keyword evidence="3 8" id="KW-0507">mRNA processing</keyword>
<gene>
    <name evidence="11" type="ORF">AV274_6287</name>
</gene>
<evidence type="ECO:0000256" key="7">
    <source>
        <dbReference type="PROSITE-ProRule" id="PRU00176"/>
    </source>
</evidence>
<protein>
    <recommendedName>
        <fullName evidence="8">Nuclear cap-binding protein subunit 2</fullName>
    </recommendedName>
    <alternativeName>
        <fullName evidence="8">20 kDa nuclear cap-binding protein</fullName>
    </alternativeName>
</protein>
<dbReference type="AlphaFoldDB" id="A0A196S4P5"/>
<organism evidence="11 12">
    <name type="scientific">Blastocystis sp. subtype 1 (strain ATCC 50177 / NandII)</name>
    <dbReference type="NCBI Taxonomy" id="478820"/>
    <lineage>
        <taxon>Eukaryota</taxon>
        <taxon>Sar</taxon>
        <taxon>Stramenopiles</taxon>
        <taxon>Bigyra</taxon>
        <taxon>Opalozoa</taxon>
        <taxon>Opalinata</taxon>
        <taxon>Blastocystidae</taxon>
        <taxon>Blastocystis</taxon>
    </lineage>
</organism>
<dbReference type="Pfam" id="PF00076">
    <property type="entry name" value="RRM_1"/>
    <property type="match status" value="1"/>
</dbReference>
<feature type="compositionally biased region" description="Basic and acidic residues" evidence="9">
    <location>
        <begin position="167"/>
        <end position="202"/>
    </location>
</feature>
<dbReference type="EMBL" id="LXWW01000566">
    <property type="protein sequence ID" value="OAO12073.1"/>
    <property type="molecule type" value="Genomic_DNA"/>
</dbReference>
<evidence type="ECO:0000256" key="6">
    <source>
        <dbReference type="ARBA" id="ARBA00023242"/>
    </source>
</evidence>
<evidence type="ECO:0000256" key="4">
    <source>
        <dbReference type="ARBA" id="ARBA00022884"/>
    </source>
</evidence>
<evidence type="ECO:0000313" key="11">
    <source>
        <dbReference type="EMBL" id="OAO12073.1"/>
    </source>
</evidence>
<proteinExistence type="inferred from homology"/>
<dbReference type="Gene3D" id="3.30.70.330">
    <property type="match status" value="1"/>
</dbReference>
<feature type="compositionally biased region" description="Basic and acidic residues" evidence="9">
    <location>
        <begin position="135"/>
        <end position="153"/>
    </location>
</feature>
<accession>A0A196S4P5</accession>
<evidence type="ECO:0000256" key="1">
    <source>
        <dbReference type="ARBA" id="ARBA00004123"/>
    </source>
</evidence>
<evidence type="ECO:0000256" key="5">
    <source>
        <dbReference type="ARBA" id="ARBA00023187"/>
    </source>
</evidence>
<evidence type="ECO:0000256" key="3">
    <source>
        <dbReference type="ARBA" id="ARBA00022664"/>
    </source>
</evidence>
<evidence type="ECO:0000313" key="12">
    <source>
        <dbReference type="Proteomes" id="UP000078348"/>
    </source>
</evidence>
<dbReference type="CDD" id="cd12240">
    <property type="entry name" value="RRM_NCBP2"/>
    <property type="match status" value="1"/>
</dbReference>
<dbReference type="PANTHER" id="PTHR18847">
    <property type="entry name" value="20 KD NUCLEAR CAP BINDING PROTEIN"/>
    <property type="match status" value="1"/>
</dbReference>
<evidence type="ECO:0000256" key="2">
    <source>
        <dbReference type="ARBA" id="ARBA00010725"/>
    </source>
</evidence>
<dbReference type="PANTHER" id="PTHR18847:SF0">
    <property type="entry name" value="NUCLEAR CAP-BINDING PROTEIN SUBUNIT 2"/>
    <property type="match status" value="1"/>
</dbReference>
<dbReference type="GO" id="GO:0005634">
    <property type="term" value="C:nucleus"/>
    <property type="evidence" value="ECO:0007669"/>
    <property type="project" value="UniProtKB-SubCell"/>
</dbReference>
<comment type="caution">
    <text evidence="11">The sequence shown here is derived from an EMBL/GenBank/DDBJ whole genome shotgun (WGS) entry which is preliminary data.</text>
</comment>
<evidence type="ECO:0000256" key="8">
    <source>
        <dbReference type="RuleBase" id="RU364036"/>
    </source>
</evidence>
<keyword evidence="4 7" id="KW-0694">RNA-binding</keyword>
<dbReference type="GO" id="GO:0045292">
    <property type="term" value="P:mRNA cis splicing, via spliceosome"/>
    <property type="evidence" value="ECO:0007669"/>
    <property type="project" value="InterPro"/>
</dbReference>
<dbReference type="InterPro" id="IPR027157">
    <property type="entry name" value="NCBP2"/>
</dbReference>
<keyword evidence="5 8" id="KW-0508">mRNA splicing</keyword>
<dbReference type="OrthoDB" id="201398at2759"/>
<feature type="region of interest" description="Disordered" evidence="9">
    <location>
        <begin position="134"/>
        <end position="202"/>
    </location>
</feature>
<evidence type="ECO:0000259" key="10">
    <source>
        <dbReference type="PROSITE" id="PS50102"/>
    </source>
</evidence>
<feature type="domain" description="RRM" evidence="10">
    <location>
        <begin position="34"/>
        <end position="112"/>
    </location>
</feature>
<dbReference type="InterPro" id="IPR035979">
    <property type="entry name" value="RBD_domain_sf"/>
</dbReference>
<dbReference type="InterPro" id="IPR000504">
    <property type="entry name" value="RRM_dom"/>
</dbReference>
<dbReference type="GO" id="GO:0005846">
    <property type="term" value="C:nuclear cap binding complex"/>
    <property type="evidence" value="ECO:0007669"/>
    <property type="project" value="InterPro"/>
</dbReference>
<comment type="subcellular location">
    <subcellularLocation>
        <location evidence="1 8">Nucleus</location>
    </subcellularLocation>
</comment>
<dbReference type="InterPro" id="IPR034148">
    <property type="entry name" value="NCBP2_RRM"/>
</dbReference>
<evidence type="ECO:0000256" key="9">
    <source>
        <dbReference type="SAM" id="MobiDB-lite"/>
    </source>
</evidence>
<keyword evidence="12" id="KW-1185">Reference proteome</keyword>
<dbReference type="InterPro" id="IPR012677">
    <property type="entry name" value="Nucleotide-bd_a/b_plait_sf"/>
</dbReference>
<dbReference type="Proteomes" id="UP000078348">
    <property type="component" value="Unassembled WGS sequence"/>
</dbReference>
<reference evidence="11 12" key="1">
    <citation type="submission" date="2016-05" db="EMBL/GenBank/DDBJ databases">
        <title>Nuclear genome of Blastocystis sp. subtype 1 NandII.</title>
        <authorList>
            <person name="Gentekaki E."/>
            <person name="Curtis B."/>
            <person name="Stairs C."/>
            <person name="Eme L."/>
            <person name="Herman E."/>
            <person name="Klimes V."/>
            <person name="Arias M.C."/>
            <person name="Elias M."/>
            <person name="Hilliou F."/>
            <person name="Klute M."/>
            <person name="Malik S.-B."/>
            <person name="Pightling A."/>
            <person name="Rachubinski R."/>
            <person name="Salas D."/>
            <person name="Schlacht A."/>
            <person name="Suga H."/>
            <person name="Archibald J."/>
            <person name="Ball S.G."/>
            <person name="Clark G."/>
            <person name="Dacks J."/>
            <person name="Van Der Giezen M."/>
            <person name="Tsaousis A."/>
            <person name="Roger A."/>
        </authorList>
    </citation>
    <scope>NUCLEOTIDE SEQUENCE [LARGE SCALE GENOMIC DNA]</scope>
    <source>
        <strain evidence="12">ATCC 50177 / NandII</strain>
    </source>
</reference>
<comment type="similarity">
    <text evidence="2 8">Belongs to the RRM NCBP2 family.</text>
</comment>
<keyword evidence="6 8" id="KW-0539">Nucleus</keyword>
<dbReference type="SMART" id="SM00360">
    <property type="entry name" value="RRM"/>
    <property type="match status" value="1"/>
</dbReference>
<name>A0A196S4P5_BLAHN</name>